<name>A0AAP5M608_9CYAN</name>
<comment type="caution">
    <text evidence="1">The sequence shown here is derived from an EMBL/GenBank/DDBJ whole genome shotgun (WGS) entry which is preliminary data.</text>
</comment>
<reference evidence="2" key="1">
    <citation type="journal article" date="2021" name="Science">
        <title>Hunting the eagle killer: A cyanobacterial neurotoxin causes vacuolar myelinopathy.</title>
        <authorList>
            <person name="Breinlinger S."/>
            <person name="Phillips T.J."/>
            <person name="Haram B.N."/>
            <person name="Mares J."/>
            <person name="Martinez Yerena J.A."/>
            <person name="Hrouzek P."/>
            <person name="Sobotka R."/>
            <person name="Henderson W.M."/>
            <person name="Schmieder P."/>
            <person name="Williams S.M."/>
            <person name="Lauderdale J.D."/>
            <person name="Wilde H.D."/>
            <person name="Gerrin W."/>
            <person name="Kust A."/>
            <person name="Washington J.W."/>
            <person name="Wagner C."/>
            <person name="Geier B."/>
            <person name="Liebeke M."/>
            <person name="Enke H."/>
            <person name="Niedermeyer T.H.J."/>
            <person name="Wilde S.B."/>
        </authorList>
    </citation>
    <scope>NUCLEOTIDE SEQUENCE [LARGE SCALE GENOMIC DNA]</scope>
    <source>
        <strain evidence="2">Thurmond2011</strain>
    </source>
</reference>
<protein>
    <submittedName>
        <fullName evidence="1">Uncharacterized protein</fullName>
    </submittedName>
</protein>
<keyword evidence="2" id="KW-1185">Reference proteome</keyword>
<dbReference type="AlphaFoldDB" id="A0AAP5M608"/>
<proteinExistence type="predicted"/>
<gene>
    <name evidence="1" type="ORF">G7B40_003565</name>
</gene>
<organism evidence="1 2">
    <name type="scientific">Aetokthonos hydrillicola Thurmond2011</name>
    <dbReference type="NCBI Taxonomy" id="2712845"/>
    <lineage>
        <taxon>Bacteria</taxon>
        <taxon>Bacillati</taxon>
        <taxon>Cyanobacteriota</taxon>
        <taxon>Cyanophyceae</taxon>
        <taxon>Nostocales</taxon>
        <taxon>Hapalosiphonaceae</taxon>
        <taxon>Aetokthonos</taxon>
    </lineage>
</organism>
<dbReference type="EMBL" id="JAALHA020000001">
    <property type="protein sequence ID" value="MDR9893660.1"/>
    <property type="molecule type" value="Genomic_DNA"/>
</dbReference>
<evidence type="ECO:0000313" key="1">
    <source>
        <dbReference type="EMBL" id="MDR9893660.1"/>
    </source>
</evidence>
<dbReference type="RefSeq" id="WP_310833504.1">
    <property type="nucleotide sequence ID" value="NZ_JAALHA020000001.1"/>
</dbReference>
<dbReference type="Proteomes" id="UP000667802">
    <property type="component" value="Unassembled WGS sequence"/>
</dbReference>
<accession>A0AAP5M608</accession>
<sequence>MGRKDKVSSKPSLSVAKGYKLVDLVLPLGSEIAGMGKDYQDLYTEIAHHLHPRWTDTP</sequence>
<evidence type="ECO:0000313" key="2">
    <source>
        <dbReference type="Proteomes" id="UP000667802"/>
    </source>
</evidence>